<evidence type="ECO:0008006" key="5">
    <source>
        <dbReference type="Google" id="ProtNLM"/>
    </source>
</evidence>
<reference evidence="4" key="1">
    <citation type="journal article" date="2010" name="Genome Biol.">
        <title>Genome sequence of the necrotrophic plant pathogen Pythium ultimum reveals original pathogenicity mechanisms and effector repertoire.</title>
        <authorList>
            <person name="Levesque C.A."/>
            <person name="Brouwer H."/>
            <person name="Cano L."/>
            <person name="Hamilton J.P."/>
            <person name="Holt C."/>
            <person name="Huitema E."/>
            <person name="Raffaele S."/>
            <person name="Robideau G.P."/>
            <person name="Thines M."/>
            <person name="Win J."/>
            <person name="Zerillo M.M."/>
            <person name="Beakes G.W."/>
            <person name="Boore J.L."/>
            <person name="Busam D."/>
            <person name="Dumas B."/>
            <person name="Ferriera S."/>
            <person name="Fuerstenberg S.I."/>
            <person name="Gachon C.M."/>
            <person name="Gaulin E."/>
            <person name="Govers F."/>
            <person name="Grenville-Briggs L."/>
            <person name="Horner N."/>
            <person name="Hostetler J."/>
            <person name="Jiang R.H."/>
            <person name="Johnson J."/>
            <person name="Krajaejun T."/>
            <person name="Lin H."/>
            <person name="Meijer H.J."/>
            <person name="Moore B."/>
            <person name="Morris P."/>
            <person name="Phuntmart V."/>
            <person name="Puiu D."/>
            <person name="Shetty J."/>
            <person name="Stajich J.E."/>
            <person name="Tripathy S."/>
            <person name="Wawra S."/>
            <person name="van West P."/>
            <person name="Whitty B.R."/>
            <person name="Coutinho P.M."/>
            <person name="Henrissat B."/>
            <person name="Martin F."/>
            <person name="Thomas P.D."/>
            <person name="Tyler B.M."/>
            <person name="De Vries R.P."/>
            <person name="Kamoun S."/>
            <person name="Yandell M."/>
            <person name="Tisserat N."/>
            <person name="Buell C.R."/>
        </authorList>
    </citation>
    <scope>NUCLEOTIDE SEQUENCE</scope>
    <source>
        <strain evidence="4">DAOM:BR144</strain>
    </source>
</reference>
<evidence type="ECO:0000313" key="4">
    <source>
        <dbReference type="Proteomes" id="UP000019132"/>
    </source>
</evidence>
<dbReference type="Proteomes" id="UP000019132">
    <property type="component" value="Unassembled WGS sequence"/>
</dbReference>
<dbReference type="OMA" id="HEIENDS"/>
<reference evidence="4" key="2">
    <citation type="submission" date="2010-04" db="EMBL/GenBank/DDBJ databases">
        <authorList>
            <person name="Buell R."/>
            <person name="Hamilton J."/>
            <person name="Hostetler J."/>
        </authorList>
    </citation>
    <scope>NUCLEOTIDE SEQUENCE [LARGE SCALE GENOMIC DNA]</scope>
    <source>
        <strain evidence="4">DAOM:BR144</strain>
    </source>
</reference>
<dbReference type="EnsemblProtists" id="PYU1_T000050">
    <property type="protein sequence ID" value="PYU1_T000050"/>
    <property type="gene ID" value="PYU1_G000050"/>
</dbReference>
<feature type="region of interest" description="Disordered" evidence="2">
    <location>
        <begin position="1"/>
        <end position="21"/>
    </location>
</feature>
<organism evidence="3 4">
    <name type="scientific">Globisporangium ultimum (strain ATCC 200006 / CBS 805.95 / DAOM BR144)</name>
    <name type="common">Pythium ultimum</name>
    <dbReference type="NCBI Taxonomy" id="431595"/>
    <lineage>
        <taxon>Eukaryota</taxon>
        <taxon>Sar</taxon>
        <taxon>Stramenopiles</taxon>
        <taxon>Oomycota</taxon>
        <taxon>Peronosporomycetes</taxon>
        <taxon>Pythiales</taxon>
        <taxon>Pythiaceae</taxon>
        <taxon>Globisporangium</taxon>
    </lineage>
</organism>
<dbReference type="HOGENOM" id="CLU_400442_0_0_1"/>
<dbReference type="InParanoid" id="K3W509"/>
<sequence length="688" mass="75698">MTSDDEVLFVSSGSNPAPDVEPNDGLEGYACILSVYSLESAGCFVRIYFEQATGCLRVDTGLVSSASNMNPSSKRNSAVFKNIDMNLLRASPSPSGLCDETSTGSTYAKEEDDGSHWHHVAFTHRKFVVGSSLLTLYIDGSEVTTKKLSYPSAPTMGSMQAFVGKDIQVCGTYPALPWSIGPSWFTEEALSANAIVCMFLLGPSFSGQFSGHAYRSAGDWPEAYASSQLDRATQRRVDIVRVAKRLQLTKLGRASRRVWSESGGFASATSDIASDLVGTKKDDAGDVFRFPSSGAGGSSRKEQQRVEAFQSFIKYDCAMSSFGNEILGLLSSFKLSEDLILFSLNTTCSAQSKIPVILHTQIQYVGTESLWPLDLPKVLPSVGGVTQLLLPLLENAWRSTELNIILKLLSHSMRRNPTCLSECLDMNGYALIADTLSHRIHLVDEKVLKSALRFAISGNLAQYDSPNEEIDSSYPLVSSSGSLLIVDSIALSQIVLCAEIRKILPWRLQCQLVISLRDLLNPKNPNALFNARQLRRAGFLSWVLLYLSELTNEDCSFEKTSTLERRWCFPEFAGEGYNELLQRLLSLLRAYFHTENHVDDVYAIAEMLLLSITNDSVHKKESSVRVVILQFLLHEIENDYGMGRKTVPPSSSANSNIESAELLSPTIVDAILLRTSSGGSTKKRKEKQ</sequence>
<evidence type="ECO:0000256" key="1">
    <source>
        <dbReference type="ARBA" id="ARBA00022574"/>
    </source>
</evidence>
<keyword evidence="4" id="KW-1185">Reference proteome</keyword>
<dbReference type="STRING" id="431595.K3W509"/>
<dbReference type="SUPFAM" id="SSF49899">
    <property type="entry name" value="Concanavalin A-like lectins/glucanases"/>
    <property type="match status" value="1"/>
</dbReference>
<protein>
    <recommendedName>
        <fullName evidence="5">DUF4704 domain-containing protein</fullName>
    </recommendedName>
</protein>
<proteinExistence type="predicted"/>
<dbReference type="Gene3D" id="2.60.120.200">
    <property type="match status" value="1"/>
</dbReference>
<dbReference type="InterPro" id="IPR051944">
    <property type="entry name" value="BEACH_domain_protein"/>
</dbReference>
<reference evidence="3" key="3">
    <citation type="submission" date="2015-02" db="UniProtKB">
        <authorList>
            <consortium name="EnsemblProtists"/>
        </authorList>
    </citation>
    <scope>IDENTIFICATION</scope>
    <source>
        <strain evidence="3">DAOM BR144</strain>
    </source>
</reference>
<name>K3W509_GLOUD</name>
<dbReference type="PANTHER" id="PTHR46108:SF4">
    <property type="entry name" value="BLUE CHEESE"/>
    <property type="match status" value="1"/>
</dbReference>
<evidence type="ECO:0000313" key="3">
    <source>
        <dbReference type="EnsemblProtists" id="PYU1_T000050"/>
    </source>
</evidence>
<accession>K3W509</accession>
<dbReference type="PANTHER" id="PTHR46108">
    <property type="entry name" value="BLUE CHEESE"/>
    <property type="match status" value="1"/>
</dbReference>
<dbReference type="VEuPathDB" id="FungiDB:PYU1_G000050"/>
<evidence type="ECO:0000256" key="2">
    <source>
        <dbReference type="SAM" id="MobiDB-lite"/>
    </source>
</evidence>
<keyword evidence="1" id="KW-0853">WD repeat</keyword>
<dbReference type="EMBL" id="GL376636">
    <property type="status" value="NOT_ANNOTATED_CDS"/>
    <property type="molecule type" value="Genomic_DNA"/>
</dbReference>
<dbReference type="InterPro" id="IPR013320">
    <property type="entry name" value="ConA-like_dom_sf"/>
</dbReference>
<dbReference type="AlphaFoldDB" id="K3W509"/>
<dbReference type="eggNOG" id="ENOG502SIXK">
    <property type="taxonomic scope" value="Eukaryota"/>
</dbReference>